<dbReference type="CDD" id="cd14726">
    <property type="entry name" value="TraB_PrgY-like"/>
    <property type="match status" value="1"/>
</dbReference>
<proteinExistence type="predicted"/>
<dbReference type="Pfam" id="PF01963">
    <property type="entry name" value="TraB_PrgY_gumN"/>
    <property type="match status" value="1"/>
</dbReference>
<evidence type="ECO:0000259" key="12">
    <source>
        <dbReference type="PROSITE" id="PS50994"/>
    </source>
</evidence>
<dbReference type="InterPro" id="IPR043128">
    <property type="entry name" value="Rev_trsase/Diguanyl_cyclase"/>
</dbReference>
<dbReference type="Pfam" id="PF00665">
    <property type="entry name" value="rve"/>
    <property type="match status" value="1"/>
</dbReference>
<feature type="compositionally biased region" description="Polar residues" evidence="9">
    <location>
        <begin position="69"/>
        <end position="96"/>
    </location>
</feature>
<dbReference type="InterPro" id="IPR001584">
    <property type="entry name" value="Integrase_cat-core"/>
</dbReference>
<dbReference type="PROSITE" id="PS50994">
    <property type="entry name" value="INTEGRASE"/>
    <property type="match status" value="1"/>
</dbReference>
<keyword evidence="4" id="KW-0540">Nuclease</keyword>
<dbReference type="InterPro" id="IPR041373">
    <property type="entry name" value="RT_RNaseH"/>
</dbReference>
<organism evidence="13 14">
    <name type="scientific">Cordylochernes scorpioides</name>
    <dbReference type="NCBI Taxonomy" id="51811"/>
    <lineage>
        <taxon>Eukaryota</taxon>
        <taxon>Metazoa</taxon>
        <taxon>Ecdysozoa</taxon>
        <taxon>Arthropoda</taxon>
        <taxon>Chelicerata</taxon>
        <taxon>Arachnida</taxon>
        <taxon>Pseudoscorpiones</taxon>
        <taxon>Cheliferoidea</taxon>
        <taxon>Chernetidae</taxon>
        <taxon>Cordylochernes</taxon>
    </lineage>
</organism>
<dbReference type="Pfam" id="PF17921">
    <property type="entry name" value="Integrase_H2C2"/>
    <property type="match status" value="1"/>
</dbReference>
<evidence type="ECO:0000256" key="1">
    <source>
        <dbReference type="ARBA" id="ARBA00012493"/>
    </source>
</evidence>
<dbReference type="InterPro" id="IPR043502">
    <property type="entry name" value="DNA/RNA_pol_sf"/>
</dbReference>
<feature type="domain" description="Reverse transcriptase" evidence="11">
    <location>
        <begin position="953"/>
        <end position="1133"/>
    </location>
</feature>
<feature type="non-terminal residue" evidence="13">
    <location>
        <position position="1"/>
    </location>
</feature>
<feature type="domain" description="Integrase catalytic" evidence="12">
    <location>
        <begin position="1475"/>
        <end position="1633"/>
    </location>
</feature>
<dbReference type="PANTHER" id="PTHR37984">
    <property type="entry name" value="PROTEIN CBG26694"/>
    <property type="match status" value="1"/>
</dbReference>
<evidence type="ECO:0000259" key="11">
    <source>
        <dbReference type="PROSITE" id="PS50878"/>
    </source>
</evidence>
<dbReference type="PROSITE" id="PS50158">
    <property type="entry name" value="ZF_CCHC"/>
    <property type="match status" value="2"/>
</dbReference>
<dbReference type="PANTHER" id="PTHR37984:SF5">
    <property type="entry name" value="PROTEIN NYNRIN-LIKE"/>
    <property type="match status" value="1"/>
</dbReference>
<dbReference type="CDD" id="cd09274">
    <property type="entry name" value="RNase_HI_RT_Ty3"/>
    <property type="match status" value="1"/>
</dbReference>
<dbReference type="EC" id="2.7.7.49" evidence="1"/>
<dbReference type="SUPFAM" id="SSF53098">
    <property type="entry name" value="Ribonuclease H-like"/>
    <property type="match status" value="1"/>
</dbReference>
<dbReference type="EMBL" id="CP092881">
    <property type="protein sequence ID" value="UYV80704.1"/>
    <property type="molecule type" value="Genomic_DNA"/>
</dbReference>
<keyword evidence="6" id="KW-0378">Hydrolase</keyword>
<evidence type="ECO:0000256" key="4">
    <source>
        <dbReference type="ARBA" id="ARBA00022722"/>
    </source>
</evidence>
<dbReference type="InterPro" id="IPR012337">
    <property type="entry name" value="RNaseH-like_sf"/>
</dbReference>
<dbReference type="InterPro" id="IPR001878">
    <property type="entry name" value="Znf_CCHC"/>
</dbReference>
<keyword evidence="8" id="KW-0479">Metal-binding</keyword>
<keyword evidence="5" id="KW-0255">Endonuclease</keyword>
<gene>
    <name evidence="13" type="ORF">LAZ67_19001449</name>
</gene>
<dbReference type="InterPro" id="IPR036875">
    <property type="entry name" value="Znf_CCHC_sf"/>
</dbReference>
<evidence type="ECO:0000256" key="2">
    <source>
        <dbReference type="ARBA" id="ARBA00022679"/>
    </source>
</evidence>
<evidence type="ECO:0000259" key="10">
    <source>
        <dbReference type="PROSITE" id="PS50158"/>
    </source>
</evidence>
<dbReference type="SUPFAM" id="SSF50630">
    <property type="entry name" value="Acid proteases"/>
    <property type="match status" value="1"/>
</dbReference>
<dbReference type="Gene3D" id="3.30.70.270">
    <property type="match status" value="2"/>
</dbReference>
<feature type="compositionally biased region" description="Polar residues" evidence="9">
    <location>
        <begin position="139"/>
        <end position="161"/>
    </location>
</feature>
<evidence type="ECO:0000256" key="5">
    <source>
        <dbReference type="ARBA" id="ARBA00022759"/>
    </source>
</evidence>
<dbReference type="InterPro" id="IPR050951">
    <property type="entry name" value="Retrovirus_Pol_polyprotein"/>
</dbReference>
<dbReference type="Pfam" id="PF00078">
    <property type="entry name" value="RVT_1"/>
    <property type="match status" value="1"/>
</dbReference>
<keyword evidence="14" id="KW-1185">Reference proteome</keyword>
<dbReference type="InterPro" id="IPR041588">
    <property type="entry name" value="Integrase_H2C2"/>
</dbReference>
<evidence type="ECO:0000256" key="7">
    <source>
        <dbReference type="ARBA" id="ARBA00022918"/>
    </source>
</evidence>
<dbReference type="InterPro" id="IPR036397">
    <property type="entry name" value="RNaseH_sf"/>
</dbReference>
<reference evidence="13 14" key="1">
    <citation type="submission" date="2022-01" db="EMBL/GenBank/DDBJ databases">
        <title>A chromosomal length assembly of Cordylochernes scorpioides.</title>
        <authorList>
            <person name="Zeh D."/>
            <person name="Zeh J."/>
        </authorList>
    </citation>
    <scope>NUCLEOTIDE SEQUENCE [LARGE SCALE GENOMIC DNA]</scope>
    <source>
        <strain evidence="13">IN4F17</strain>
        <tissue evidence="13">Whole Body</tissue>
    </source>
</reference>
<dbReference type="SMART" id="SM00343">
    <property type="entry name" value="ZnF_C2HC"/>
    <property type="match status" value="2"/>
</dbReference>
<dbReference type="InterPro" id="IPR001969">
    <property type="entry name" value="Aspartic_peptidase_AS"/>
</dbReference>
<dbReference type="PROSITE" id="PS00141">
    <property type="entry name" value="ASP_PROTEASE"/>
    <property type="match status" value="1"/>
</dbReference>
<dbReference type="PROSITE" id="PS50878">
    <property type="entry name" value="RT_POL"/>
    <property type="match status" value="1"/>
</dbReference>
<feature type="domain" description="CCHC-type" evidence="10">
    <location>
        <begin position="689"/>
        <end position="704"/>
    </location>
</feature>
<feature type="compositionally biased region" description="Pro residues" evidence="9">
    <location>
        <begin position="215"/>
        <end position="266"/>
    </location>
</feature>
<name>A0ABY6LJC0_9ARAC</name>
<evidence type="ECO:0000256" key="3">
    <source>
        <dbReference type="ARBA" id="ARBA00022695"/>
    </source>
</evidence>
<evidence type="ECO:0000256" key="9">
    <source>
        <dbReference type="SAM" id="MobiDB-lite"/>
    </source>
</evidence>
<dbReference type="Gene3D" id="3.30.420.10">
    <property type="entry name" value="Ribonuclease H-like superfamily/Ribonuclease H"/>
    <property type="match status" value="1"/>
</dbReference>
<dbReference type="InterPro" id="IPR002816">
    <property type="entry name" value="TraB/PrgY/GumN_fam"/>
</dbReference>
<evidence type="ECO:0000256" key="6">
    <source>
        <dbReference type="ARBA" id="ARBA00022801"/>
    </source>
</evidence>
<feature type="region of interest" description="Disordered" evidence="9">
    <location>
        <begin position="122"/>
        <end position="169"/>
    </location>
</feature>
<sequence length="2110" mass="236871">MVILTPTTGLWLAHRDRHAGVWLGTGGVKSTTIGQWLDTGKECLSPYLTSSVLFGVTYPVILGLSATGTGDPQSEAMNNQENLQSDSEYSDCQTSPAKRLPDALNSDSTTLYYYSADSLNELSSDTPECNSPDLGETLQPDSLQESPTKNHTNTTLNSSSEPFIPLNLPPLKPPSLISLASKMGTSTPISQKPKTLPVKSSLPNSSTATSSLPADVPPVNPPSVSPIPPAAPPSVSPIPPPITPPSVSPLPPQAAPPSVSPMPPPQQAAAPSVSPIPPQAAPPSLSPIPPQAAVTPIPPQAAVSPMPPQKAQSGSPKPPQAAISPKPAEESLSSTAAADELVSLITAGSKQVACSCHEFPPSLDPALRLIPMALEDPKHRFILLQVLLSIDVIIVMGLELGIEEEDEMPLEIESDIDEYDEEAEVDYHSQPLRMQLRQENPVLPETVTVLTTEHGGKVYLVGTAHFSAKSQDDVTAADLDDIEDNLKQAIDILKEKVNKSHQSGNAMFFKEAIEGIPEFDGSTVPIKKWLQEIDDNAILFGWTDLHTLVVAKKLLTGVAKLWLRSQPTFSTWPDLKEAITNEFDNPIDSRNIHILLTKRKKKQFESYYEYFLKMRELGSQGNLEEAVIIQYVIDGIPDQEFNKSILYGSTSYSDFKIKLKNYEMIKSKSNTNSTTSKVIPKPIDDKESKCFNCGKRGHLSRECRFKDLGKKCFSCSSFGHIANQCPTRSNANTLVKQVQTKPHDEKQNYLAETTQKGRMFKYIKINDHELQALIDTGSQLNLIRIDRYLAIGSPSFDADDRFISGIGNKRVKLLGKFKAEVKIDDVLFVTIFNIVPEDSMKVEVIIGDEMLKEVHFSVVGDNIQIKPIQDDWIGQIGNVFHTESCPLDLSHITDPQLAKDILSIQKNYNPKEIKTTSIETKIILKTEVPLYQHPRRLSQKEAQEVDAQIDEWLKQGIIQKSNSEYASPIVLVKKKNGKTRICVDYRKLNKETVKDRYPLPLIEDQIDKLQAARLFSTIDLKNGFFHIPVAEDSRKLTSFVVPNGQYEFLKTPFGLCNAPAKFQRFINSIFAEEIQKGIVLTYLDDIVIPANDAEEALKRLKHVLKRAEEYELQINWEKCQILKSEITYLGHEIKDGVIRPSDDKVTAVKRFPELKTIKQLQSFLGLTGYFRKFIKNYSIIAKPLSDMLKTNFMMGPDQKQAFQDLKQILTSKPILKIYQVGARTELHTDASKFGFGAILLQEDVDQKMHPVHYMSKKTNEAQQKYSSYELEVLAVVEAVKKFRIYLLGIKFKILTDCSAFTMTLKKKDLTTRVARWALLLEEYDYTIEHRPGSGMKHVDALSRNPVSMMIQTDTHTLVEKIRNAQGRDPLIKALLVIVKEKQVYDGYFEENNLLWKEVEGDRTLVIPKGMEIEIIKLAHEEGHFGVQKNFEMLKKEYYITDLKSKIKKYIQNCIPCILSNRKHGKQEGMLHPISKGDTPLDTYHIDHLGPLASTRKDYNYLLVITDGFTKFTWIYPTKTTRTSEVIQKLESQQQIFGNPRRIITDQGTAFTSNDFKEYCKEESIEHCCITTGVPRGNGQVERINRTIVSVLTKLSIDNPQEWHKHVRKLQKALNSTHQRSIRMSPFELLVGVKMRKEEDLRLLEMIEEDLALTFDEERDQKRKAAKQEILKIQEENRNTFNKKRKKAFVYKEGDLVVIQKTQFATKSKLYPKYIGPYKVIKIKPNDRYNVEKFADFEGPNRTSCSADLMKPWFTQDEYPSELSEADEVQDGRILKLFNVLYKDAVQTIRATQPDVVVVELCKNRVSLLSMDKNTILEEAKSLTFNRMCTIINQSGVKQGMLYLLLLSVSAHMTRQLGMAPGGEFRQACEEAKKVPGCLVQLGDRPIHLTLRRVLAYLSLWQKVKLAWYLLTCKYDISAEDVEKCKQKDLLEQLLAELAGVFPKLSEVLVAERDLYLAYSLRLACSRIGGTFASDDGIDQSPQRVVVGVVGMGHVAGIVANWDQVTEEQIKKILEIWSEGAKNPRNSTEHQTAAEDNPVLHDGSGGLGLLPHVAGLHHGLLQVPGHLPGRCSCQGIHFHAEALICCLCNIGSPPSLLFILIEDLKIKVWSK</sequence>
<dbReference type="Gene3D" id="2.40.70.10">
    <property type="entry name" value="Acid Proteases"/>
    <property type="match status" value="1"/>
</dbReference>
<keyword evidence="3" id="KW-0548">Nucleotidyltransferase</keyword>
<evidence type="ECO:0000256" key="8">
    <source>
        <dbReference type="PROSITE-ProRule" id="PRU00047"/>
    </source>
</evidence>
<dbReference type="PRINTS" id="PR01217">
    <property type="entry name" value="PRICHEXTENSN"/>
</dbReference>
<evidence type="ECO:0000313" key="14">
    <source>
        <dbReference type="Proteomes" id="UP001235939"/>
    </source>
</evidence>
<feature type="compositionally biased region" description="Low complexity" evidence="9">
    <location>
        <begin position="200"/>
        <end position="214"/>
    </location>
</feature>
<feature type="region of interest" description="Disordered" evidence="9">
    <location>
        <begin position="185"/>
        <end position="335"/>
    </location>
</feature>
<evidence type="ECO:0000313" key="13">
    <source>
        <dbReference type="EMBL" id="UYV80704.1"/>
    </source>
</evidence>
<keyword evidence="7" id="KW-0695">RNA-directed DNA polymerase</keyword>
<dbReference type="SUPFAM" id="SSF56672">
    <property type="entry name" value="DNA/RNA polymerases"/>
    <property type="match status" value="1"/>
</dbReference>
<keyword evidence="8" id="KW-0862">Zinc</keyword>
<dbReference type="Gene3D" id="3.10.20.370">
    <property type="match status" value="1"/>
</dbReference>
<dbReference type="InterPro" id="IPR021109">
    <property type="entry name" value="Peptidase_aspartic_dom_sf"/>
</dbReference>
<dbReference type="Pfam" id="PF17917">
    <property type="entry name" value="RT_RNaseH"/>
    <property type="match status" value="1"/>
</dbReference>
<dbReference type="Pfam" id="PF00098">
    <property type="entry name" value="zf-CCHC"/>
    <property type="match status" value="2"/>
</dbReference>
<keyword evidence="8" id="KW-0863">Zinc-finger</keyword>
<dbReference type="Gene3D" id="3.10.10.10">
    <property type="entry name" value="HIV Type 1 Reverse Transcriptase, subunit A, domain 1"/>
    <property type="match status" value="1"/>
</dbReference>
<dbReference type="InterPro" id="IPR046345">
    <property type="entry name" value="TraB_PrgY-like"/>
</dbReference>
<feature type="compositionally biased region" description="Pro residues" evidence="9">
    <location>
        <begin position="274"/>
        <end position="290"/>
    </location>
</feature>
<dbReference type="Proteomes" id="UP001235939">
    <property type="component" value="Chromosome 19"/>
</dbReference>
<dbReference type="SUPFAM" id="SSF57756">
    <property type="entry name" value="Retrovirus zinc finger-like domains"/>
    <property type="match status" value="1"/>
</dbReference>
<dbReference type="Gene3D" id="1.10.340.70">
    <property type="match status" value="1"/>
</dbReference>
<dbReference type="Gene3D" id="4.10.60.10">
    <property type="entry name" value="Zinc finger, CCHC-type"/>
    <property type="match status" value="1"/>
</dbReference>
<protein>
    <recommendedName>
        <fullName evidence="1">RNA-directed DNA polymerase</fullName>
        <ecNumber evidence="1">2.7.7.49</ecNumber>
    </recommendedName>
</protein>
<accession>A0ABY6LJC0</accession>
<feature type="domain" description="CCHC-type" evidence="10">
    <location>
        <begin position="711"/>
        <end position="726"/>
    </location>
</feature>
<dbReference type="CDD" id="cd00303">
    <property type="entry name" value="retropepsin_like"/>
    <property type="match status" value="1"/>
</dbReference>
<feature type="region of interest" description="Disordered" evidence="9">
    <location>
        <begin position="69"/>
        <end position="101"/>
    </location>
</feature>
<dbReference type="CDD" id="cd01647">
    <property type="entry name" value="RT_LTR"/>
    <property type="match status" value="1"/>
</dbReference>
<dbReference type="InterPro" id="IPR000477">
    <property type="entry name" value="RT_dom"/>
</dbReference>
<keyword evidence="2" id="KW-0808">Transferase</keyword>